<proteinExistence type="predicted"/>
<organism evidence="1 2">
    <name type="scientific">Haematococcus lacustris</name>
    <name type="common">Green alga</name>
    <name type="synonym">Haematococcus pluvialis</name>
    <dbReference type="NCBI Taxonomy" id="44745"/>
    <lineage>
        <taxon>Eukaryota</taxon>
        <taxon>Viridiplantae</taxon>
        <taxon>Chlorophyta</taxon>
        <taxon>core chlorophytes</taxon>
        <taxon>Chlorophyceae</taxon>
        <taxon>CS clade</taxon>
        <taxon>Chlamydomonadales</taxon>
        <taxon>Haematococcaceae</taxon>
        <taxon>Haematococcus</taxon>
    </lineage>
</organism>
<evidence type="ECO:0000313" key="2">
    <source>
        <dbReference type="Proteomes" id="UP000485058"/>
    </source>
</evidence>
<comment type="caution">
    <text evidence="1">The sequence shown here is derived from an EMBL/GenBank/DDBJ whole genome shotgun (WGS) entry which is preliminary data.</text>
</comment>
<keyword evidence="2" id="KW-1185">Reference proteome</keyword>
<gene>
    <name evidence="1" type="ORF">HaLaN_26880</name>
</gene>
<reference evidence="1 2" key="1">
    <citation type="submission" date="2020-02" db="EMBL/GenBank/DDBJ databases">
        <title>Draft genome sequence of Haematococcus lacustris strain NIES-144.</title>
        <authorList>
            <person name="Morimoto D."/>
            <person name="Nakagawa S."/>
            <person name="Yoshida T."/>
            <person name="Sawayama S."/>
        </authorList>
    </citation>
    <scope>NUCLEOTIDE SEQUENCE [LARGE SCALE GENOMIC DNA]</scope>
    <source>
        <strain evidence="1 2">NIES-144</strain>
    </source>
</reference>
<dbReference type="EMBL" id="BLLF01003859">
    <property type="protein sequence ID" value="GFH28400.1"/>
    <property type="molecule type" value="Genomic_DNA"/>
</dbReference>
<sequence>MDPWEAVKYTFSRDQRNDLAVSMSRLRLGADDLKSSETFRVPIPSELVDLMSEEQRGSLKQQQHGLDSKLVLSSSVMRQLFKGPVDDACRLAVSQLMAARSEGNARPCSMLGVQVLLVGEFARNRYLQARMRAAVLGSGLAEQVVVPDAPHVAVLADICAAISL</sequence>
<dbReference type="Proteomes" id="UP000485058">
    <property type="component" value="Unassembled WGS sequence"/>
</dbReference>
<dbReference type="AlphaFoldDB" id="A0A6A0A735"/>
<accession>A0A6A0A735</accession>
<protein>
    <submittedName>
        <fullName evidence="1">Uncharacterized protein</fullName>
    </submittedName>
</protein>
<evidence type="ECO:0000313" key="1">
    <source>
        <dbReference type="EMBL" id="GFH28400.1"/>
    </source>
</evidence>
<name>A0A6A0A735_HAELA</name>